<protein>
    <submittedName>
        <fullName evidence="1">Uncharacterized protein</fullName>
    </submittedName>
</protein>
<sequence>MEYYITKDDKGFVNVLPELEPKDGYTKVEVAETDKEYFLRYYDKYRVDDDNRLQAPGNLPDISIDTLLNAINQQQTQIETVNGQITSYKELLDNMTKASATLGGQQAQLQVAVNNANKAMASIGAAVAQLQVSAKAQDASTTETTTDNK</sequence>
<reference evidence="1" key="1">
    <citation type="submission" date="2024-08" db="EMBL/GenBank/DDBJ databases">
        <title>Lentilactobacillus sp. nov., isolated from tree bark.</title>
        <authorList>
            <person name="Phuengjayaem S."/>
            <person name="Tanasupawat S."/>
        </authorList>
    </citation>
    <scope>NUCLEOTIDE SEQUENCE</scope>
    <source>
        <strain evidence="1">SPB1-3</strain>
    </source>
</reference>
<proteinExistence type="predicted"/>
<keyword evidence="2" id="KW-1185">Reference proteome</keyword>
<accession>A0ACD5DD02</accession>
<evidence type="ECO:0000313" key="2">
    <source>
        <dbReference type="Proteomes" id="UP001149860"/>
    </source>
</evidence>
<dbReference type="Proteomes" id="UP001149860">
    <property type="component" value="Chromosome"/>
</dbReference>
<organism evidence="1 2">
    <name type="scientific">Lentilactobacillus terminaliae</name>
    <dbReference type="NCBI Taxonomy" id="3003483"/>
    <lineage>
        <taxon>Bacteria</taxon>
        <taxon>Bacillati</taxon>
        <taxon>Bacillota</taxon>
        <taxon>Bacilli</taxon>
        <taxon>Lactobacillales</taxon>
        <taxon>Lactobacillaceae</taxon>
        <taxon>Lentilactobacillus</taxon>
    </lineage>
</organism>
<gene>
    <name evidence="1" type="ORF">O0236_006550</name>
</gene>
<evidence type="ECO:0000313" key="1">
    <source>
        <dbReference type="EMBL" id="XFD39091.1"/>
    </source>
</evidence>
<dbReference type="EMBL" id="CP168151">
    <property type="protein sequence ID" value="XFD39091.1"/>
    <property type="molecule type" value="Genomic_DNA"/>
</dbReference>
<name>A0ACD5DD02_9LACO</name>